<evidence type="ECO:0000313" key="1">
    <source>
        <dbReference type="EMBL" id="KIW90939.1"/>
    </source>
</evidence>
<dbReference type="Proteomes" id="UP000053789">
    <property type="component" value="Unassembled WGS sequence"/>
</dbReference>
<gene>
    <name evidence="1" type="ORF">Z519_08722</name>
</gene>
<keyword evidence="2" id="KW-1185">Reference proteome</keyword>
<organism evidence="1 2">
    <name type="scientific">Cladophialophora bantiana (strain ATCC 10958 / CBS 173.52 / CDC B-1940 / NIH 8579)</name>
    <name type="common">Xylohypha bantiana</name>
    <dbReference type="NCBI Taxonomy" id="1442370"/>
    <lineage>
        <taxon>Eukaryota</taxon>
        <taxon>Fungi</taxon>
        <taxon>Dikarya</taxon>
        <taxon>Ascomycota</taxon>
        <taxon>Pezizomycotina</taxon>
        <taxon>Eurotiomycetes</taxon>
        <taxon>Chaetothyriomycetidae</taxon>
        <taxon>Chaetothyriales</taxon>
        <taxon>Herpotrichiellaceae</taxon>
        <taxon>Cladophialophora</taxon>
    </lineage>
</organism>
<reference evidence="1" key="1">
    <citation type="submission" date="2015-01" db="EMBL/GenBank/DDBJ databases">
        <title>The Genome Sequence of Cladophialophora bantiana CBS 173.52.</title>
        <authorList>
            <consortium name="The Broad Institute Genomics Platform"/>
            <person name="Cuomo C."/>
            <person name="de Hoog S."/>
            <person name="Gorbushina A."/>
            <person name="Stielow B."/>
            <person name="Teixiera M."/>
            <person name="Abouelleil A."/>
            <person name="Chapman S.B."/>
            <person name="Priest M."/>
            <person name="Young S.K."/>
            <person name="Wortman J."/>
            <person name="Nusbaum C."/>
            <person name="Birren B."/>
        </authorList>
    </citation>
    <scope>NUCLEOTIDE SEQUENCE [LARGE SCALE GENOMIC DNA]</scope>
    <source>
        <strain evidence="1">CBS 173.52</strain>
    </source>
</reference>
<dbReference type="OrthoDB" id="4148767at2759"/>
<protein>
    <submittedName>
        <fullName evidence="1">Uncharacterized protein</fullName>
    </submittedName>
</protein>
<evidence type="ECO:0000313" key="2">
    <source>
        <dbReference type="Proteomes" id="UP000053789"/>
    </source>
</evidence>
<proteinExistence type="predicted"/>
<name>A0A0D2I240_CLAB1</name>
<dbReference type="AlphaFoldDB" id="A0A0D2I240"/>
<dbReference type="VEuPathDB" id="FungiDB:Z519_08722"/>
<dbReference type="RefSeq" id="XP_016617608.1">
    <property type="nucleotide sequence ID" value="XM_016766450.1"/>
</dbReference>
<dbReference type="HOGENOM" id="CLU_1948592_0_0_1"/>
<dbReference type="EMBL" id="KN846992">
    <property type="protein sequence ID" value="KIW90939.1"/>
    <property type="molecule type" value="Genomic_DNA"/>
</dbReference>
<sequence length="129" mass="15426">MLYTKPRKKEVASCVQKVFDAQEVDEERALLRYRWREGDRYAVIPALRRRIRKQREVAQLLQSSIHKIWPQFKNVERSFLMRNPMRAEQVQREDYWGESDIGEKPRARLDNTGPSDRVGMVEAEMTFNL</sequence>
<accession>A0A0D2I240</accession>
<dbReference type="GeneID" id="27701650"/>